<protein>
    <submittedName>
        <fullName evidence="4">PucR family transcriptional regulator</fullName>
    </submittedName>
</protein>
<dbReference type="Pfam" id="PF13556">
    <property type="entry name" value="HTH_30"/>
    <property type="match status" value="1"/>
</dbReference>
<comment type="similarity">
    <text evidence="1">Belongs to the CdaR family.</text>
</comment>
<proteinExistence type="inferred from homology"/>
<dbReference type="InterPro" id="IPR051448">
    <property type="entry name" value="CdaR-like_regulators"/>
</dbReference>
<dbReference type="Proteomes" id="UP000294739">
    <property type="component" value="Unassembled WGS sequence"/>
</dbReference>
<dbReference type="Gene3D" id="1.10.10.2840">
    <property type="entry name" value="PucR C-terminal helix-turn-helix domain"/>
    <property type="match status" value="1"/>
</dbReference>
<dbReference type="Pfam" id="PF17853">
    <property type="entry name" value="GGDEF_2"/>
    <property type="match status" value="1"/>
</dbReference>
<dbReference type="RefSeq" id="WP_131900355.1">
    <property type="nucleotide sequence ID" value="NZ_SMKZ01000056.1"/>
</dbReference>
<reference evidence="4 5" key="1">
    <citation type="submission" date="2019-03" db="EMBL/GenBank/DDBJ databases">
        <title>Draft genome sequences of novel Actinobacteria.</title>
        <authorList>
            <person name="Sahin N."/>
            <person name="Ay H."/>
            <person name="Saygin H."/>
        </authorList>
    </citation>
    <scope>NUCLEOTIDE SEQUENCE [LARGE SCALE GENOMIC DNA]</scope>
    <source>
        <strain evidence="4 5">5K138</strain>
    </source>
</reference>
<dbReference type="AlphaFoldDB" id="A0A4R5CLE6"/>
<dbReference type="PANTHER" id="PTHR33744:SF17">
    <property type="entry name" value="CONSERVED PROTEIN"/>
    <property type="match status" value="1"/>
</dbReference>
<sequence>MTVLRARATLGRVLDDLGSTLLEVVAGRVDPGLSVGGVVIHDPLDPPAMPGSALVLGVGLAGPGEIADVVRAVAADGAVGLVLRLPVDIDADVRAAVDESGLVVFGLTRGASWAQVAALLRSLLAVDDLGGVDDETLAGAGAGDLFALAGAVSALLDAPLTIEDLSSRVLAFSADQERADESRKETVLGRQVPERYLRELERRGVFRALYASDRPVYMDGIEGTQLPRVAIRVRAGDEILGSMWAAVRGPLSAEREQAFVDAAKLVALHLLRQRAGADVERRLRAELVATLLEGGSAAPEAASRLGLAAGPACVLALGVPEAGAESGTATADAASLDAPSVEADLQRVSGAFALHLAAVHPRSAAALVGGVVYGVVPLAGDDADANLRAVAVAEEFLNRIGSRTRVVVGIGDVVAGAAGLPRSRADADRALRVLRTQRSCGSGPRVARLADVQIASFLLELGGAMVAERRVPSGAVARLAAYDRRHRSAMVETLSAWLDAFGDVTVAAAAMHVHTNTFRYRLRRVGEIAGIDLADPEARFAAMLELRLRDVVEPSTVDHLGAEP</sequence>
<dbReference type="InterPro" id="IPR025736">
    <property type="entry name" value="PucR_C-HTH_dom"/>
</dbReference>
<dbReference type="PANTHER" id="PTHR33744">
    <property type="entry name" value="CARBOHYDRATE DIACID REGULATOR"/>
    <property type="match status" value="1"/>
</dbReference>
<evidence type="ECO:0000259" key="2">
    <source>
        <dbReference type="Pfam" id="PF13556"/>
    </source>
</evidence>
<dbReference type="InterPro" id="IPR041522">
    <property type="entry name" value="CdaR_GGDEF"/>
</dbReference>
<organism evidence="4 5">
    <name type="scientific">Jiangella asiatica</name>
    <dbReference type="NCBI Taxonomy" id="2530372"/>
    <lineage>
        <taxon>Bacteria</taxon>
        <taxon>Bacillati</taxon>
        <taxon>Actinomycetota</taxon>
        <taxon>Actinomycetes</taxon>
        <taxon>Jiangellales</taxon>
        <taxon>Jiangellaceae</taxon>
        <taxon>Jiangella</taxon>
    </lineage>
</organism>
<name>A0A4R5CLE6_9ACTN</name>
<feature type="domain" description="CdaR GGDEF-like" evidence="3">
    <location>
        <begin position="297"/>
        <end position="433"/>
    </location>
</feature>
<dbReference type="InterPro" id="IPR042070">
    <property type="entry name" value="PucR_C-HTH_sf"/>
</dbReference>
<evidence type="ECO:0000313" key="4">
    <source>
        <dbReference type="EMBL" id="TDE00040.1"/>
    </source>
</evidence>
<keyword evidence="5" id="KW-1185">Reference proteome</keyword>
<evidence type="ECO:0000259" key="3">
    <source>
        <dbReference type="Pfam" id="PF17853"/>
    </source>
</evidence>
<dbReference type="InParanoid" id="A0A4R5CLE6"/>
<evidence type="ECO:0000256" key="1">
    <source>
        <dbReference type="ARBA" id="ARBA00006754"/>
    </source>
</evidence>
<dbReference type="OrthoDB" id="3190266at2"/>
<accession>A0A4R5CLE6</accession>
<evidence type="ECO:0000313" key="5">
    <source>
        <dbReference type="Proteomes" id="UP000294739"/>
    </source>
</evidence>
<feature type="domain" description="PucR C-terminal helix-turn-helix" evidence="2">
    <location>
        <begin position="491"/>
        <end position="547"/>
    </location>
</feature>
<gene>
    <name evidence="4" type="ORF">E1269_26785</name>
</gene>
<dbReference type="FunCoup" id="A0A4R5CLE6">
    <property type="interactions" value="2"/>
</dbReference>
<dbReference type="EMBL" id="SMKZ01000056">
    <property type="protein sequence ID" value="TDE00040.1"/>
    <property type="molecule type" value="Genomic_DNA"/>
</dbReference>
<comment type="caution">
    <text evidence="4">The sequence shown here is derived from an EMBL/GenBank/DDBJ whole genome shotgun (WGS) entry which is preliminary data.</text>
</comment>